<dbReference type="InterPro" id="IPR052405">
    <property type="entry name" value="Mito_Transl_Release_Factor"/>
</dbReference>
<evidence type="ECO:0000313" key="8">
    <source>
        <dbReference type="Proteomes" id="UP000245771"/>
    </source>
</evidence>
<evidence type="ECO:0000256" key="4">
    <source>
        <dbReference type="ARBA" id="ARBA00023128"/>
    </source>
</evidence>
<evidence type="ECO:0000256" key="1">
    <source>
        <dbReference type="ARBA" id="ARBA00004173"/>
    </source>
</evidence>
<dbReference type="PANTHER" id="PTHR46203">
    <property type="entry name" value="PROBABLE PEPTIDE CHAIN RELEASE FACTOR C12ORF65"/>
    <property type="match status" value="1"/>
</dbReference>
<keyword evidence="4" id="KW-0496">Mitochondrion</keyword>
<sequence length="404" mass="46120">MMLIRSCRSISQRSPLLPSLKRYISTVTQYSSSPSATREVPTPLVLLSVPKWESGQEGKTTFKAFINHFTKQGWNVSCIDLDPVVKEDSKVQESSEILTGLESELSQQMRIISRGSGPFPPMLVSYGLSTLVAEQYVSSHPLSALALLNPPISPSHAHKSHPDIFPNDLAQFTYEPTFPILIARTTTNVKEISYWDMHRIEEMQEEEADEALDRRIWELNDEGEGEKAGPYQLRLWAEENGIKAYSTAQADLLILSFRMPPQLPEWFTKGKYVRNDRSNKREPLILDDSHLEESFIRGSGPGGQAINKLSTCVRLKHVPTETIVKCQDTRSREQNRDMARRKMGQLLERVVFGERDSVLGREALRAKNQKRVKERKRKKKTAARKEKKERKRIEKIGVVHTLIL</sequence>
<reference evidence="7 8" key="1">
    <citation type="journal article" date="2018" name="Mol. Biol. Evol.">
        <title>Broad Genomic Sampling Reveals a Smut Pathogenic Ancestry of the Fungal Clade Ustilaginomycotina.</title>
        <authorList>
            <person name="Kijpornyongpan T."/>
            <person name="Mondo S.J."/>
            <person name="Barry K."/>
            <person name="Sandor L."/>
            <person name="Lee J."/>
            <person name="Lipzen A."/>
            <person name="Pangilinan J."/>
            <person name="LaButti K."/>
            <person name="Hainaut M."/>
            <person name="Henrissat B."/>
            <person name="Grigoriev I.V."/>
            <person name="Spatafora J.W."/>
            <person name="Aime M.C."/>
        </authorList>
    </citation>
    <scope>NUCLEOTIDE SEQUENCE [LARGE SCALE GENOMIC DNA]</scope>
    <source>
        <strain evidence="7 8">MCA 3882</strain>
    </source>
</reference>
<dbReference type="EMBL" id="KZ819607">
    <property type="protein sequence ID" value="PWN31806.1"/>
    <property type="molecule type" value="Genomic_DNA"/>
</dbReference>
<dbReference type="PANTHER" id="PTHR46203:SF1">
    <property type="entry name" value="MITOCHONDRIAL TRANSLATION RELEASE FACTOR IN RESCUE"/>
    <property type="match status" value="1"/>
</dbReference>
<keyword evidence="8" id="KW-1185">Reference proteome</keyword>
<dbReference type="STRING" id="1280837.A0A316V2M6"/>
<dbReference type="InParanoid" id="A0A316V2M6"/>
<evidence type="ECO:0000256" key="3">
    <source>
        <dbReference type="ARBA" id="ARBA00022946"/>
    </source>
</evidence>
<organism evidence="7 8">
    <name type="scientific">Meira miltonrushii</name>
    <dbReference type="NCBI Taxonomy" id="1280837"/>
    <lineage>
        <taxon>Eukaryota</taxon>
        <taxon>Fungi</taxon>
        <taxon>Dikarya</taxon>
        <taxon>Basidiomycota</taxon>
        <taxon>Ustilaginomycotina</taxon>
        <taxon>Exobasidiomycetes</taxon>
        <taxon>Exobasidiales</taxon>
        <taxon>Brachybasidiaceae</taxon>
        <taxon>Meira</taxon>
    </lineage>
</organism>
<comment type="similarity">
    <text evidence="2">Belongs to the prokaryotic/mitochondrial release factor family.</text>
</comment>
<dbReference type="GO" id="GO:0005739">
    <property type="term" value="C:mitochondrion"/>
    <property type="evidence" value="ECO:0007669"/>
    <property type="project" value="UniProtKB-SubCell"/>
</dbReference>
<accession>A0A316V2M6</accession>
<dbReference type="InterPro" id="IPR000352">
    <property type="entry name" value="Pep_chain_release_fac_I"/>
</dbReference>
<dbReference type="RefSeq" id="XP_025352108.1">
    <property type="nucleotide sequence ID" value="XM_025500196.1"/>
</dbReference>
<dbReference type="AlphaFoldDB" id="A0A316V2M6"/>
<dbReference type="OrthoDB" id="277888at2759"/>
<protein>
    <recommendedName>
        <fullName evidence="6">Prokaryotic-type class I peptide chain release factors domain-containing protein</fullName>
    </recommendedName>
</protein>
<dbReference type="SUPFAM" id="SSF75620">
    <property type="entry name" value="Release factor"/>
    <property type="match status" value="1"/>
</dbReference>
<feature type="compositionally biased region" description="Basic residues" evidence="5">
    <location>
        <begin position="367"/>
        <end position="382"/>
    </location>
</feature>
<dbReference type="Proteomes" id="UP000245771">
    <property type="component" value="Unassembled WGS sequence"/>
</dbReference>
<gene>
    <name evidence="7" type="ORF">FA14DRAFT_169278</name>
</gene>
<dbReference type="InterPro" id="IPR045853">
    <property type="entry name" value="Pep_chain_release_fac_I_sf"/>
</dbReference>
<evidence type="ECO:0000256" key="2">
    <source>
        <dbReference type="ARBA" id="ARBA00010835"/>
    </source>
</evidence>
<dbReference type="GO" id="GO:0032543">
    <property type="term" value="P:mitochondrial translation"/>
    <property type="evidence" value="ECO:0007669"/>
    <property type="project" value="UniProtKB-ARBA"/>
</dbReference>
<evidence type="ECO:0000256" key="5">
    <source>
        <dbReference type="SAM" id="MobiDB-lite"/>
    </source>
</evidence>
<feature type="region of interest" description="Disordered" evidence="5">
    <location>
        <begin position="367"/>
        <end position="389"/>
    </location>
</feature>
<dbReference type="GeneID" id="37021977"/>
<dbReference type="GO" id="GO:0003747">
    <property type="term" value="F:translation release factor activity"/>
    <property type="evidence" value="ECO:0007669"/>
    <property type="project" value="InterPro"/>
</dbReference>
<evidence type="ECO:0000313" key="7">
    <source>
        <dbReference type="EMBL" id="PWN31806.1"/>
    </source>
</evidence>
<proteinExistence type="inferred from homology"/>
<evidence type="ECO:0000259" key="6">
    <source>
        <dbReference type="Pfam" id="PF00472"/>
    </source>
</evidence>
<dbReference type="Gene3D" id="3.30.160.20">
    <property type="match status" value="1"/>
</dbReference>
<comment type="subcellular location">
    <subcellularLocation>
        <location evidence="1">Mitochondrion</location>
    </subcellularLocation>
</comment>
<name>A0A316V2M6_9BASI</name>
<feature type="domain" description="Prokaryotic-type class I peptide chain release factors" evidence="6">
    <location>
        <begin position="286"/>
        <end position="387"/>
    </location>
</feature>
<dbReference type="Pfam" id="PF00472">
    <property type="entry name" value="RF-1"/>
    <property type="match status" value="1"/>
</dbReference>
<keyword evidence="3" id="KW-0809">Transit peptide</keyword>